<name>A0A6N6RG16_9FLAO</name>
<dbReference type="GO" id="GO:0009403">
    <property type="term" value="P:toxin biosynthetic process"/>
    <property type="evidence" value="ECO:0007669"/>
    <property type="project" value="InterPro"/>
</dbReference>
<organism evidence="6 7">
    <name type="scientific">Phaeocystidibacter luteus</name>
    <dbReference type="NCBI Taxonomy" id="911197"/>
    <lineage>
        <taxon>Bacteria</taxon>
        <taxon>Pseudomonadati</taxon>
        <taxon>Bacteroidota</taxon>
        <taxon>Flavobacteriia</taxon>
        <taxon>Flavobacteriales</taxon>
        <taxon>Phaeocystidibacteraceae</taxon>
        <taxon>Phaeocystidibacter</taxon>
    </lineage>
</organism>
<gene>
    <name evidence="6" type="ORF">F8C67_07820</name>
</gene>
<feature type="transmembrane region" description="Helical" evidence="5">
    <location>
        <begin position="98"/>
        <end position="122"/>
    </location>
</feature>
<evidence type="ECO:0000256" key="5">
    <source>
        <dbReference type="SAM" id="Phobius"/>
    </source>
</evidence>
<evidence type="ECO:0000256" key="2">
    <source>
        <dbReference type="ARBA" id="ARBA00022692"/>
    </source>
</evidence>
<evidence type="ECO:0000256" key="3">
    <source>
        <dbReference type="ARBA" id="ARBA00022989"/>
    </source>
</evidence>
<dbReference type="PANTHER" id="PTHR37306:SF1">
    <property type="entry name" value="COLICIN V PRODUCTION PROTEIN"/>
    <property type="match status" value="1"/>
</dbReference>
<protein>
    <submittedName>
        <fullName evidence="6">CvpA family protein</fullName>
    </submittedName>
</protein>
<sequence>MNTTDIVLLIPVLFGFIRGLWSGLIQEVAGIVGVIVGVILGYMFNEQVVSFLQSEFEMSNEAANITGFAILFLGGFLAVLLLAKMLTKGVSMAALGGVNRVLGGVFAAFKYAVFTAILLSVFDRVNDSIQIVEKEKLAESIVYRTYGEFSSILWDYVPEEEDDFDFESIQNRLDPR</sequence>
<feature type="transmembrane region" description="Helical" evidence="5">
    <location>
        <begin position="65"/>
        <end position="86"/>
    </location>
</feature>
<accession>A0A6N6RG16</accession>
<evidence type="ECO:0000313" key="7">
    <source>
        <dbReference type="Proteomes" id="UP000468650"/>
    </source>
</evidence>
<feature type="transmembrane region" description="Helical" evidence="5">
    <location>
        <begin position="28"/>
        <end position="45"/>
    </location>
</feature>
<keyword evidence="3 5" id="KW-1133">Transmembrane helix</keyword>
<dbReference type="RefSeq" id="WP_151667278.1">
    <property type="nucleotide sequence ID" value="NZ_WBVO01000005.1"/>
</dbReference>
<proteinExistence type="predicted"/>
<keyword evidence="7" id="KW-1185">Reference proteome</keyword>
<keyword evidence="4 5" id="KW-0472">Membrane</keyword>
<comment type="subcellular location">
    <subcellularLocation>
        <location evidence="1">Membrane</location>
        <topology evidence="1">Multi-pass membrane protein</topology>
    </subcellularLocation>
</comment>
<dbReference type="Proteomes" id="UP000468650">
    <property type="component" value="Unassembled WGS sequence"/>
</dbReference>
<dbReference type="EMBL" id="WBVO01000005">
    <property type="protein sequence ID" value="KAB2810134.1"/>
    <property type="molecule type" value="Genomic_DNA"/>
</dbReference>
<evidence type="ECO:0000256" key="4">
    <source>
        <dbReference type="ARBA" id="ARBA00023136"/>
    </source>
</evidence>
<dbReference type="GO" id="GO:0016020">
    <property type="term" value="C:membrane"/>
    <property type="evidence" value="ECO:0007669"/>
    <property type="project" value="UniProtKB-SubCell"/>
</dbReference>
<comment type="caution">
    <text evidence="6">The sequence shown here is derived from an EMBL/GenBank/DDBJ whole genome shotgun (WGS) entry which is preliminary data.</text>
</comment>
<evidence type="ECO:0000256" key="1">
    <source>
        <dbReference type="ARBA" id="ARBA00004141"/>
    </source>
</evidence>
<dbReference type="OrthoDB" id="9799585at2"/>
<evidence type="ECO:0000313" key="6">
    <source>
        <dbReference type="EMBL" id="KAB2810134.1"/>
    </source>
</evidence>
<dbReference type="InterPro" id="IPR003825">
    <property type="entry name" value="Colicin-V_CvpA"/>
</dbReference>
<reference evidence="6 7" key="1">
    <citation type="submission" date="2019-09" db="EMBL/GenBank/DDBJ databases">
        <title>Genomes of family Cryomorphaceae.</title>
        <authorList>
            <person name="Bowman J.P."/>
        </authorList>
    </citation>
    <scope>NUCLEOTIDE SEQUENCE [LARGE SCALE GENOMIC DNA]</scope>
    <source>
        <strain evidence="6 7">LMG 25704</strain>
    </source>
</reference>
<dbReference type="Pfam" id="PF02674">
    <property type="entry name" value="Colicin_V"/>
    <property type="match status" value="1"/>
</dbReference>
<dbReference type="AlphaFoldDB" id="A0A6N6RG16"/>
<dbReference type="PANTHER" id="PTHR37306">
    <property type="entry name" value="COLICIN V PRODUCTION PROTEIN"/>
    <property type="match status" value="1"/>
</dbReference>
<keyword evidence="2 5" id="KW-0812">Transmembrane</keyword>